<dbReference type="InterPro" id="IPR051533">
    <property type="entry name" value="WaaL-like"/>
</dbReference>
<evidence type="ECO:0000256" key="4">
    <source>
        <dbReference type="ARBA" id="ARBA00023136"/>
    </source>
</evidence>
<evidence type="ECO:0000313" key="8">
    <source>
        <dbReference type="Proteomes" id="UP001185012"/>
    </source>
</evidence>
<comment type="caution">
    <text evidence="7">The sequence shown here is derived from an EMBL/GenBank/DDBJ whole genome shotgun (WGS) entry which is preliminary data.</text>
</comment>
<comment type="subcellular location">
    <subcellularLocation>
        <location evidence="1">Membrane</location>
        <topology evidence="1">Multi-pass membrane protein</topology>
    </subcellularLocation>
</comment>
<evidence type="ECO:0000259" key="6">
    <source>
        <dbReference type="Pfam" id="PF04932"/>
    </source>
</evidence>
<feature type="transmembrane region" description="Helical" evidence="5">
    <location>
        <begin position="407"/>
        <end position="425"/>
    </location>
</feature>
<evidence type="ECO:0000256" key="2">
    <source>
        <dbReference type="ARBA" id="ARBA00022692"/>
    </source>
</evidence>
<feature type="transmembrane region" description="Helical" evidence="5">
    <location>
        <begin position="431"/>
        <end position="452"/>
    </location>
</feature>
<dbReference type="Proteomes" id="UP001185012">
    <property type="component" value="Unassembled WGS sequence"/>
</dbReference>
<evidence type="ECO:0000256" key="5">
    <source>
        <dbReference type="SAM" id="Phobius"/>
    </source>
</evidence>
<feature type="transmembrane region" description="Helical" evidence="5">
    <location>
        <begin position="40"/>
        <end position="57"/>
    </location>
</feature>
<accession>A0ABU1IP57</accession>
<keyword evidence="2 5" id="KW-0812">Transmembrane</keyword>
<dbReference type="RefSeq" id="WP_309864374.1">
    <property type="nucleotide sequence ID" value="NZ_JAVDQG010000003.1"/>
</dbReference>
<keyword evidence="3 5" id="KW-1133">Transmembrane helix</keyword>
<protein>
    <recommendedName>
        <fullName evidence="6">O-antigen ligase-related domain-containing protein</fullName>
    </recommendedName>
</protein>
<dbReference type="InterPro" id="IPR007016">
    <property type="entry name" value="O-antigen_ligase-rel_domated"/>
</dbReference>
<feature type="transmembrane region" description="Helical" evidence="5">
    <location>
        <begin position="69"/>
        <end position="92"/>
    </location>
</feature>
<gene>
    <name evidence="7" type="ORF">JOE21_001548</name>
</gene>
<name>A0ABU1IP57_9BACL</name>
<dbReference type="EMBL" id="JAVDQG010000003">
    <property type="protein sequence ID" value="MDR6225550.1"/>
    <property type="molecule type" value="Genomic_DNA"/>
</dbReference>
<dbReference type="PANTHER" id="PTHR37422">
    <property type="entry name" value="TEICHURONIC ACID BIOSYNTHESIS PROTEIN TUAE"/>
    <property type="match status" value="1"/>
</dbReference>
<feature type="transmembrane region" description="Helical" evidence="5">
    <location>
        <begin position="202"/>
        <end position="219"/>
    </location>
</feature>
<feature type="transmembrane region" description="Helical" evidence="5">
    <location>
        <begin position="130"/>
        <end position="152"/>
    </location>
</feature>
<dbReference type="Pfam" id="PF04932">
    <property type="entry name" value="Wzy_C"/>
    <property type="match status" value="1"/>
</dbReference>
<evidence type="ECO:0000256" key="3">
    <source>
        <dbReference type="ARBA" id="ARBA00022989"/>
    </source>
</evidence>
<evidence type="ECO:0000256" key="1">
    <source>
        <dbReference type="ARBA" id="ARBA00004141"/>
    </source>
</evidence>
<sequence>MSSLLMPRQPPLRLLFHLMVAFALLGPTLGVPLPGFKMTLFRVVFILLVAGILVQWVKQKPFLFGHLMPVRWFAAFSAFWFFYAVVSLTWAANLPYGIRYVTFLGTMLLLALSFPFFLKEKEMLKQSARVMFGVFSILVVFGIIEALTFFHLPSSRYYGTDASAVTSFFTNQNDFATAITLGLPFLAAAMVLLPLTRKAKALVYGVGVIALSCLFITGSRSNSMFVLPLVTGLWLVFIPVALPRELWWNRKNLWRGGLLLVVAALLVTGLVSTLLSEHTRNKLGTSMGIIQDLQGNWAYPGEGDEGFEMDGVASGDQSVAIRKYLIANGWVFLKESDYLGVGAGNVEHYMAGAPGVRDKTNIHNWWMEVLVNFGVLVFLCYIGLYGWMLWRLWLLSNQRRRPGLSPWVRWGAVSSLIALTGYVLGGMAPSTAIHFTPMWVVHGFALAVIVLGECNRSTADQQDVHMESREGTYER</sequence>
<feature type="transmembrane region" description="Helical" evidence="5">
    <location>
        <begin position="373"/>
        <end position="395"/>
    </location>
</feature>
<feature type="domain" description="O-antigen ligase-related" evidence="6">
    <location>
        <begin position="208"/>
        <end position="382"/>
    </location>
</feature>
<evidence type="ECO:0000313" key="7">
    <source>
        <dbReference type="EMBL" id="MDR6225550.1"/>
    </source>
</evidence>
<feature type="transmembrane region" description="Helical" evidence="5">
    <location>
        <begin position="98"/>
        <end position="118"/>
    </location>
</feature>
<keyword evidence="8" id="KW-1185">Reference proteome</keyword>
<keyword evidence="4 5" id="KW-0472">Membrane</keyword>
<organism evidence="7 8">
    <name type="scientific">Desmospora profundinema</name>
    <dbReference type="NCBI Taxonomy" id="1571184"/>
    <lineage>
        <taxon>Bacteria</taxon>
        <taxon>Bacillati</taxon>
        <taxon>Bacillota</taxon>
        <taxon>Bacilli</taxon>
        <taxon>Bacillales</taxon>
        <taxon>Thermoactinomycetaceae</taxon>
        <taxon>Desmospora</taxon>
    </lineage>
</organism>
<feature type="transmembrane region" description="Helical" evidence="5">
    <location>
        <begin position="254"/>
        <end position="275"/>
    </location>
</feature>
<dbReference type="PANTHER" id="PTHR37422:SF23">
    <property type="entry name" value="TEICHURONIC ACID BIOSYNTHESIS PROTEIN TUAE"/>
    <property type="match status" value="1"/>
</dbReference>
<reference evidence="7 8" key="1">
    <citation type="submission" date="2023-07" db="EMBL/GenBank/DDBJ databases">
        <title>Genomic Encyclopedia of Type Strains, Phase IV (KMG-IV): sequencing the most valuable type-strain genomes for metagenomic binning, comparative biology and taxonomic classification.</title>
        <authorList>
            <person name="Goeker M."/>
        </authorList>
    </citation>
    <scope>NUCLEOTIDE SEQUENCE [LARGE SCALE GENOMIC DNA]</scope>
    <source>
        <strain evidence="7 8">DSM 45903</strain>
    </source>
</reference>
<feature type="transmembrane region" description="Helical" evidence="5">
    <location>
        <begin position="225"/>
        <end position="242"/>
    </location>
</feature>
<proteinExistence type="predicted"/>
<feature type="transmembrane region" description="Helical" evidence="5">
    <location>
        <begin position="175"/>
        <end position="195"/>
    </location>
</feature>